<reference evidence="2" key="1">
    <citation type="submission" date="2013-02" db="EMBL/GenBank/DDBJ databases">
        <authorList>
            <person name="Hughes D."/>
        </authorList>
    </citation>
    <scope>NUCLEOTIDE SEQUENCE</scope>
    <source>
        <strain>Durham</strain>
        <strain evidence="2">NC isolate 2 -- Noor lab</strain>
    </source>
</reference>
<proteinExistence type="predicted"/>
<dbReference type="EMBL" id="CAQQ02382270">
    <property type="status" value="NOT_ANNOTATED_CDS"/>
    <property type="molecule type" value="Genomic_DNA"/>
</dbReference>
<dbReference type="AlphaFoldDB" id="T1H043"/>
<sequence length="79" mass="8626">MRIIKEGISSKSKQHSSRAMPCRVLRSIAVALQLGLSSSLASLSTRSTHLVRLLPLLLVPSTFEDYTFLSAVLASIRSK</sequence>
<evidence type="ECO:0000313" key="2">
    <source>
        <dbReference type="Proteomes" id="UP000015102"/>
    </source>
</evidence>
<dbReference type="Proteomes" id="UP000015102">
    <property type="component" value="Unassembled WGS sequence"/>
</dbReference>
<keyword evidence="2" id="KW-1185">Reference proteome</keyword>
<name>T1H043_MEGSC</name>
<dbReference type="EMBL" id="CAQQ02382269">
    <property type="status" value="NOT_ANNOTATED_CDS"/>
    <property type="molecule type" value="Genomic_DNA"/>
</dbReference>
<reference evidence="1" key="2">
    <citation type="submission" date="2015-06" db="UniProtKB">
        <authorList>
            <consortium name="EnsemblMetazoa"/>
        </authorList>
    </citation>
    <scope>IDENTIFICATION</scope>
</reference>
<dbReference type="EnsemblMetazoa" id="MESCA009511-RA">
    <property type="protein sequence ID" value="MESCA009511-PA"/>
    <property type="gene ID" value="MESCA009511"/>
</dbReference>
<dbReference type="HOGENOM" id="CLU_2608744_0_0_1"/>
<evidence type="ECO:0000313" key="1">
    <source>
        <dbReference type="EnsemblMetazoa" id="MESCA009511-PA"/>
    </source>
</evidence>
<protein>
    <submittedName>
        <fullName evidence="1">Uncharacterized protein</fullName>
    </submittedName>
</protein>
<accession>T1H043</accession>
<organism evidence="1 2">
    <name type="scientific">Megaselia scalaris</name>
    <name type="common">Humpbacked fly</name>
    <name type="synonym">Phora scalaris</name>
    <dbReference type="NCBI Taxonomy" id="36166"/>
    <lineage>
        <taxon>Eukaryota</taxon>
        <taxon>Metazoa</taxon>
        <taxon>Ecdysozoa</taxon>
        <taxon>Arthropoda</taxon>
        <taxon>Hexapoda</taxon>
        <taxon>Insecta</taxon>
        <taxon>Pterygota</taxon>
        <taxon>Neoptera</taxon>
        <taxon>Endopterygota</taxon>
        <taxon>Diptera</taxon>
        <taxon>Brachycera</taxon>
        <taxon>Muscomorpha</taxon>
        <taxon>Platypezoidea</taxon>
        <taxon>Phoridae</taxon>
        <taxon>Megaseliini</taxon>
        <taxon>Megaselia</taxon>
    </lineage>
</organism>